<evidence type="ECO:0000256" key="3">
    <source>
        <dbReference type="SAM" id="MobiDB-lite"/>
    </source>
</evidence>
<evidence type="ECO:0000313" key="6">
    <source>
        <dbReference type="RefSeq" id="XP_034064180.1"/>
    </source>
</evidence>
<dbReference type="Proteomes" id="UP000515161">
    <property type="component" value="Unplaced"/>
</dbReference>
<dbReference type="InterPro" id="IPR000477">
    <property type="entry name" value="RT_dom"/>
</dbReference>
<dbReference type="PANTHER" id="PTHR33050:SF8">
    <property type="entry name" value="REVERSE TRANSCRIPTASE DOMAIN-CONTAINING PROTEIN"/>
    <property type="match status" value="1"/>
</dbReference>
<sequence length="694" mass="75582">MSNSDNSDEPGMEIFDPGSTLHSGLSPEADFLIARLRQQGIPTAPGLTLSQLRELSDQVSSSAPQPEAAAPSSSPERPGRGRGRSRGGKKRRKSSPPGPRPPPKSTPSQAHQAGSGESSVVGALQSLNSSIRAIDARLQALEDSGTGASTSAAFRAALAASVPLGLPGQGFPRIPVAAPPHSLASALPAPPAGLSQGFRVGVLSSPTVTFVAKNLQSAAKEPNIVSQLIDKELHKGYIIGPFSSSPFPVFRSNPIGIATRKYSGKKRLIFDLSAPRSGTFCSVNSIIPPEQFSLHYASVDNAIKLIKFTGHGAWLSKADITDALKIIPIHPSQWNLFGIKWESKFYFAVRLTFGCRSSPCIFNSFSEALCWILLNIVRIPSVLHLLDDFLLIDPPQDSSGTSLSKLKHCFQELGVPLSNEKTLGPNTCLEFLGITLDSIDMKASLPSDKLQRIRDITKSYCEQQIITKQQLLSLLGHLNFAMRVIPQGRSFISRLLDTASAVDNLHDRVLLDEGCRSDLRFWSFLLAHWNGVTFFYDDLVCSSDSMRFFTDAAPSVGFGGFFQGEWFAGSWPPSFPNHASSSALHEIFPIAVACHVWGHQWFRKRISVLCDNQSVVEIINKARSQCSDIMPFMRSITRSSIIHNFIITARHIPGHLNVIADSLSRFHFQTFRSLCPEASSQPVGIPPLHLLSLH</sequence>
<dbReference type="KEGG" id="gacu:117541159"/>
<feature type="compositionally biased region" description="Pro residues" evidence="3">
    <location>
        <begin position="96"/>
        <end position="105"/>
    </location>
</feature>
<reference evidence="6" key="1">
    <citation type="submission" date="2025-08" db="UniProtKB">
        <authorList>
            <consortium name="RefSeq"/>
        </authorList>
    </citation>
    <scope>IDENTIFICATION</scope>
</reference>
<dbReference type="GeneID" id="117541159"/>
<gene>
    <name evidence="6" type="primary">LOC117541159</name>
</gene>
<feature type="domain" description="Reverse transcriptase" evidence="4">
    <location>
        <begin position="168"/>
        <end position="436"/>
    </location>
</feature>
<protein>
    <recommendedName>
        <fullName evidence="2">ribonuclease H</fullName>
        <ecNumber evidence="2">3.1.26.4</ecNumber>
    </recommendedName>
</protein>
<dbReference type="InterPro" id="IPR043502">
    <property type="entry name" value="DNA/RNA_pol_sf"/>
</dbReference>
<feature type="region of interest" description="Disordered" evidence="3">
    <location>
        <begin position="45"/>
        <end position="120"/>
    </location>
</feature>
<dbReference type="Pfam" id="PF00078">
    <property type="entry name" value="RVT_1"/>
    <property type="match status" value="1"/>
</dbReference>
<dbReference type="Gene3D" id="3.10.10.10">
    <property type="entry name" value="HIV Type 1 Reverse Transcriptase, subunit A, domain 1"/>
    <property type="match status" value="1"/>
</dbReference>
<dbReference type="SUPFAM" id="SSF56672">
    <property type="entry name" value="DNA/RNA polymerases"/>
    <property type="match status" value="1"/>
</dbReference>
<evidence type="ECO:0000256" key="1">
    <source>
        <dbReference type="ARBA" id="ARBA00010879"/>
    </source>
</evidence>
<feature type="compositionally biased region" description="Polar residues" evidence="3">
    <location>
        <begin position="109"/>
        <end position="118"/>
    </location>
</feature>
<dbReference type="CDD" id="cd03714">
    <property type="entry name" value="RT_DIRS1"/>
    <property type="match status" value="1"/>
</dbReference>
<dbReference type="AlphaFoldDB" id="A0A6P8TZR7"/>
<evidence type="ECO:0000313" key="5">
    <source>
        <dbReference type="Proteomes" id="UP000515161"/>
    </source>
</evidence>
<dbReference type="InterPro" id="IPR043128">
    <property type="entry name" value="Rev_trsase/Diguanyl_cyclase"/>
</dbReference>
<dbReference type="CDD" id="cd09275">
    <property type="entry name" value="RNase_HI_RT_DIRS1"/>
    <property type="match status" value="1"/>
</dbReference>
<feature type="compositionally biased region" description="Low complexity" evidence="3">
    <location>
        <begin position="60"/>
        <end position="76"/>
    </location>
</feature>
<comment type="similarity">
    <text evidence="1">Belongs to the beta type-B retroviral polymerase family. HERV class-II K(HML-2) pol subfamily.</text>
</comment>
<dbReference type="Gene3D" id="3.30.70.270">
    <property type="match status" value="1"/>
</dbReference>
<keyword evidence="5" id="KW-1185">Reference proteome</keyword>
<dbReference type="PANTHER" id="PTHR33050">
    <property type="entry name" value="REVERSE TRANSCRIPTASE DOMAIN-CONTAINING PROTEIN"/>
    <property type="match status" value="1"/>
</dbReference>
<dbReference type="InParanoid" id="A0A6P8TZR7"/>
<dbReference type="PROSITE" id="PS50878">
    <property type="entry name" value="RT_POL"/>
    <property type="match status" value="1"/>
</dbReference>
<proteinExistence type="inferred from homology"/>
<evidence type="ECO:0000259" key="4">
    <source>
        <dbReference type="PROSITE" id="PS50878"/>
    </source>
</evidence>
<dbReference type="InterPro" id="IPR052055">
    <property type="entry name" value="Hepadnavirus_pol/RT"/>
</dbReference>
<feature type="region of interest" description="Disordered" evidence="3">
    <location>
        <begin position="1"/>
        <end position="25"/>
    </location>
</feature>
<dbReference type="GO" id="GO:0004523">
    <property type="term" value="F:RNA-DNA hybrid ribonuclease activity"/>
    <property type="evidence" value="ECO:0007669"/>
    <property type="project" value="UniProtKB-EC"/>
</dbReference>
<evidence type="ECO:0000256" key="2">
    <source>
        <dbReference type="ARBA" id="ARBA00012180"/>
    </source>
</evidence>
<dbReference type="EC" id="3.1.26.4" evidence="2"/>
<feature type="compositionally biased region" description="Acidic residues" evidence="3">
    <location>
        <begin position="1"/>
        <end position="11"/>
    </location>
</feature>
<feature type="compositionally biased region" description="Polar residues" evidence="3">
    <location>
        <begin position="48"/>
        <end position="59"/>
    </location>
</feature>
<feature type="compositionally biased region" description="Basic residues" evidence="3">
    <location>
        <begin position="80"/>
        <end position="94"/>
    </location>
</feature>
<name>A0A6P8TZR7_GYMAC</name>
<dbReference type="RefSeq" id="XP_034064180.1">
    <property type="nucleotide sequence ID" value="XM_034208289.1"/>
</dbReference>
<accession>A0A6P8TZR7</accession>
<organism evidence="5 6">
    <name type="scientific">Gymnodraco acuticeps</name>
    <name type="common">Antarctic dragonfish</name>
    <dbReference type="NCBI Taxonomy" id="8218"/>
    <lineage>
        <taxon>Eukaryota</taxon>
        <taxon>Metazoa</taxon>
        <taxon>Chordata</taxon>
        <taxon>Craniata</taxon>
        <taxon>Vertebrata</taxon>
        <taxon>Euteleostomi</taxon>
        <taxon>Actinopterygii</taxon>
        <taxon>Neopterygii</taxon>
        <taxon>Teleostei</taxon>
        <taxon>Neoteleostei</taxon>
        <taxon>Acanthomorphata</taxon>
        <taxon>Eupercaria</taxon>
        <taxon>Perciformes</taxon>
        <taxon>Notothenioidei</taxon>
        <taxon>Bathydraconidae</taxon>
        <taxon>Gymnodraco</taxon>
    </lineage>
</organism>
<dbReference type="OrthoDB" id="10058284at2759"/>